<accession>A0AAN7VSB5</accession>
<evidence type="ECO:0000313" key="2">
    <source>
        <dbReference type="Proteomes" id="UP001310594"/>
    </source>
</evidence>
<reference evidence="1" key="1">
    <citation type="submission" date="2023-08" db="EMBL/GenBank/DDBJ databases">
        <title>Black Yeasts Isolated from many extreme environments.</title>
        <authorList>
            <person name="Coleine C."/>
            <person name="Stajich J.E."/>
            <person name="Selbmann L."/>
        </authorList>
    </citation>
    <scope>NUCLEOTIDE SEQUENCE</scope>
    <source>
        <strain evidence="1">CCFEE 5810</strain>
    </source>
</reference>
<organism evidence="1 2">
    <name type="scientific">Elasticomyces elasticus</name>
    <dbReference type="NCBI Taxonomy" id="574655"/>
    <lineage>
        <taxon>Eukaryota</taxon>
        <taxon>Fungi</taxon>
        <taxon>Dikarya</taxon>
        <taxon>Ascomycota</taxon>
        <taxon>Pezizomycotina</taxon>
        <taxon>Dothideomycetes</taxon>
        <taxon>Dothideomycetidae</taxon>
        <taxon>Mycosphaerellales</taxon>
        <taxon>Teratosphaeriaceae</taxon>
        <taxon>Elasticomyces</taxon>
    </lineage>
</organism>
<sequence length="116" mass="12377">MANLDADHDTLHASIQALTAQVQANQASLNAIQNQLLAINHNSMARVENSQLSTRIELLCLLRNISTNQVPASHPKTPADIANLSSAECMVLLEAFGAEVPQGATHRIIAQGEGPF</sequence>
<dbReference type="EMBL" id="JAVRQU010000008">
    <property type="protein sequence ID" value="KAK5699567.1"/>
    <property type="molecule type" value="Genomic_DNA"/>
</dbReference>
<comment type="caution">
    <text evidence="1">The sequence shown here is derived from an EMBL/GenBank/DDBJ whole genome shotgun (WGS) entry which is preliminary data.</text>
</comment>
<proteinExistence type="predicted"/>
<evidence type="ECO:0000313" key="1">
    <source>
        <dbReference type="EMBL" id="KAK5699567.1"/>
    </source>
</evidence>
<name>A0AAN7VSB5_9PEZI</name>
<dbReference type="AlphaFoldDB" id="A0AAN7VSB5"/>
<protein>
    <submittedName>
        <fullName evidence="1">Uncharacterized protein</fullName>
    </submittedName>
</protein>
<dbReference type="Proteomes" id="UP001310594">
    <property type="component" value="Unassembled WGS sequence"/>
</dbReference>
<gene>
    <name evidence="1" type="ORF">LTR97_005695</name>
</gene>